<feature type="binding site" evidence="9">
    <location>
        <position position="68"/>
    </location>
    <ligand>
        <name>[4Fe-4S] cluster</name>
        <dbReference type="ChEBI" id="CHEBI:49883"/>
        <label>2</label>
        <note>4Fe-4S-S-AdoMet</note>
    </ligand>
</feature>
<keyword evidence="2 9" id="KW-0963">Cytoplasm</keyword>
<keyword evidence="3 9" id="KW-0808">Transferase</keyword>
<dbReference type="NCBIfam" id="TIGR00510">
    <property type="entry name" value="lipA"/>
    <property type="match status" value="1"/>
</dbReference>
<feature type="binding site" evidence="9">
    <location>
        <position position="38"/>
    </location>
    <ligand>
        <name>[4Fe-4S] cluster</name>
        <dbReference type="ChEBI" id="CHEBI:49883"/>
        <label>1</label>
    </ligand>
</feature>
<dbReference type="PROSITE" id="PS51918">
    <property type="entry name" value="RADICAL_SAM"/>
    <property type="match status" value="1"/>
</dbReference>
<dbReference type="InterPro" id="IPR007197">
    <property type="entry name" value="rSAM"/>
</dbReference>
<feature type="domain" description="Radical SAM core" evidence="10">
    <location>
        <begin position="50"/>
        <end position="266"/>
    </location>
</feature>
<gene>
    <name evidence="9 11" type="primary">lipA</name>
    <name evidence="11" type="ORF">EKD02_01015</name>
</gene>
<dbReference type="GO" id="GO:0051539">
    <property type="term" value="F:4 iron, 4 sulfur cluster binding"/>
    <property type="evidence" value="ECO:0007669"/>
    <property type="project" value="UniProtKB-UniRule"/>
</dbReference>
<name>A0A432AX71_CHLPH</name>
<evidence type="ECO:0000259" key="10">
    <source>
        <dbReference type="PROSITE" id="PS51918"/>
    </source>
</evidence>
<feature type="binding site" evidence="9">
    <location>
        <position position="71"/>
    </location>
    <ligand>
        <name>[4Fe-4S] cluster</name>
        <dbReference type="ChEBI" id="CHEBI:49883"/>
        <label>2</label>
        <note>4Fe-4S-S-AdoMet</note>
    </ligand>
</feature>
<dbReference type="SFLD" id="SFLDS00029">
    <property type="entry name" value="Radical_SAM"/>
    <property type="match status" value="1"/>
</dbReference>
<dbReference type="PANTHER" id="PTHR10949">
    <property type="entry name" value="LIPOYL SYNTHASE"/>
    <property type="match status" value="1"/>
</dbReference>
<dbReference type="EMBL" id="RXYK01000001">
    <property type="protein sequence ID" value="RTY40007.1"/>
    <property type="molecule type" value="Genomic_DNA"/>
</dbReference>
<protein>
    <recommendedName>
        <fullName evidence="9">Lipoyl synthase</fullName>
        <ecNumber evidence="9">2.8.1.8</ecNumber>
    </recommendedName>
    <alternativeName>
        <fullName evidence="9">Lip-syn</fullName>
        <shortName evidence="9">LS</shortName>
    </alternativeName>
    <alternativeName>
        <fullName evidence="9">Lipoate synthase</fullName>
    </alternativeName>
    <alternativeName>
        <fullName evidence="9">Lipoic acid synthase</fullName>
    </alternativeName>
    <alternativeName>
        <fullName evidence="9">Sulfur insertion protein LipA</fullName>
    </alternativeName>
</protein>
<comment type="similarity">
    <text evidence="9">Belongs to the radical SAM superfamily. Lipoyl synthase family.</text>
</comment>
<evidence type="ECO:0000256" key="1">
    <source>
        <dbReference type="ARBA" id="ARBA00022485"/>
    </source>
</evidence>
<keyword evidence="1 9" id="KW-0004">4Fe-4S</keyword>
<dbReference type="AlphaFoldDB" id="A0A432AX71"/>
<feature type="binding site" evidence="9">
    <location>
        <position position="49"/>
    </location>
    <ligand>
        <name>[4Fe-4S] cluster</name>
        <dbReference type="ChEBI" id="CHEBI:49883"/>
        <label>1</label>
    </ligand>
</feature>
<evidence type="ECO:0000256" key="2">
    <source>
        <dbReference type="ARBA" id="ARBA00022490"/>
    </source>
</evidence>
<keyword evidence="7 9" id="KW-0411">Iron-sulfur</keyword>
<dbReference type="InterPro" id="IPR006638">
    <property type="entry name" value="Elp3/MiaA/NifB-like_rSAM"/>
</dbReference>
<keyword evidence="4 9" id="KW-0949">S-adenosyl-L-methionine</keyword>
<keyword evidence="6 9" id="KW-0408">Iron</keyword>
<dbReference type="NCBIfam" id="NF009544">
    <property type="entry name" value="PRK12928.1"/>
    <property type="match status" value="1"/>
</dbReference>
<sequence length="284" mass="31537">MPGQRLRKPEWLKLRMRTGPEFGDIQRLLSETSLNTVCRSAMCPNLQECWSRGTATFLLLGNVCTRSCRFCAIGTQQKPIPPDPKEPARIAGAVTAMKLNFVVLTSVNRDDLPDGGARHWTETMKAIRLSSPDAGLECLIPDFEGNDEALDMVMNERPDVLNHNIETVPRLYTNVRPEASYNQSLSILDRALTLHGLATKSGMMVGMGETFEEVVASMKDLREAGCSRLTIGQYLQPTASHFPVERYVPPEEFDTYRDEALGMGFSTVQSGPFVRSSYLAGSEE</sequence>
<dbReference type="HAMAP" id="MF_00206">
    <property type="entry name" value="Lipoyl_synth"/>
    <property type="match status" value="1"/>
</dbReference>
<dbReference type="GO" id="GO:0005737">
    <property type="term" value="C:cytoplasm"/>
    <property type="evidence" value="ECO:0007669"/>
    <property type="project" value="UniProtKB-SubCell"/>
</dbReference>
<dbReference type="SFLD" id="SFLDF00271">
    <property type="entry name" value="lipoyl_synthase"/>
    <property type="match status" value="1"/>
</dbReference>
<dbReference type="InterPro" id="IPR058240">
    <property type="entry name" value="rSAM_sf"/>
</dbReference>
<evidence type="ECO:0000256" key="7">
    <source>
        <dbReference type="ARBA" id="ARBA00023014"/>
    </source>
</evidence>
<dbReference type="RefSeq" id="WP_126383381.1">
    <property type="nucleotide sequence ID" value="NZ_RXYK01000001.1"/>
</dbReference>
<dbReference type="Pfam" id="PF04055">
    <property type="entry name" value="Radical_SAM"/>
    <property type="match status" value="1"/>
</dbReference>
<dbReference type="FunFam" id="3.20.20.70:FF:000040">
    <property type="entry name" value="Lipoyl synthase"/>
    <property type="match status" value="1"/>
</dbReference>
<proteinExistence type="inferred from homology"/>
<feature type="binding site" evidence="9">
    <location>
        <position position="43"/>
    </location>
    <ligand>
        <name>[4Fe-4S] cluster</name>
        <dbReference type="ChEBI" id="CHEBI:49883"/>
        <label>1</label>
    </ligand>
</feature>
<comment type="catalytic activity">
    <reaction evidence="8 9">
        <text>[[Fe-S] cluster scaffold protein carrying a second [4Fe-4S](2+) cluster] + N(6)-octanoyl-L-lysyl-[protein] + 2 oxidized [2Fe-2S]-[ferredoxin] + 2 S-adenosyl-L-methionine + 4 H(+) = [[Fe-S] cluster scaffold protein] + N(6)-[(R)-dihydrolipoyl]-L-lysyl-[protein] + 4 Fe(3+) + 2 hydrogen sulfide + 2 5'-deoxyadenosine + 2 L-methionine + 2 reduced [2Fe-2S]-[ferredoxin]</text>
        <dbReference type="Rhea" id="RHEA:16585"/>
        <dbReference type="Rhea" id="RHEA-COMP:9928"/>
        <dbReference type="Rhea" id="RHEA-COMP:10000"/>
        <dbReference type="Rhea" id="RHEA-COMP:10001"/>
        <dbReference type="Rhea" id="RHEA-COMP:10475"/>
        <dbReference type="Rhea" id="RHEA-COMP:14568"/>
        <dbReference type="Rhea" id="RHEA-COMP:14569"/>
        <dbReference type="ChEBI" id="CHEBI:15378"/>
        <dbReference type="ChEBI" id="CHEBI:17319"/>
        <dbReference type="ChEBI" id="CHEBI:29034"/>
        <dbReference type="ChEBI" id="CHEBI:29919"/>
        <dbReference type="ChEBI" id="CHEBI:33722"/>
        <dbReference type="ChEBI" id="CHEBI:33737"/>
        <dbReference type="ChEBI" id="CHEBI:33738"/>
        <dbReference type="ChEBI" id="CHEBI:57844"/>
        <dbReference type="ChEBI" id="CHEBI:59789"/>
        <dbReference type="ChEBI" id="CHEBI:78809"/>
        <dbReference type="ChEBI" id="CHEBI:83100"/>
        <dbReference type="EC" id="2.8.1.8"/>
    </reaction>
</comment>
<dbReference type="InterPro" id="IPR003698">
    <property type="entry name" value="Lipoyl_synth"/>
</dbReference>
<dbReference type="SUPFAM" id="SSF102114">
    <property type="entry name" value="Radical SAM enzymes"/>
    <property type="match status" value="1"/>
</dbReference>
<comment type="caution">
    <text evidence="11">The sequence shown here is derived from an EMBL/GenBank/DDBJ whole genome shotgun (WGS) entry which is preliminary data.</text>
</comment>
<evidence type="ECO:0000256" key="9">
    <source>
        <dbReference type="HAMAP-Rule" id="MF_00206"/>
    </source>
</evidence>
<dbReference type="PIRSF" id="PIRSF005963">
    <property type="entry name" value="Lipoyl_synth"/>
    <property type="match status" value="1"/>
</dbReference>
<evidence type="ECO:0000256" key="8">
    <source>
        <dbReference type="ARBA" id="ARBA00047326"/>
    </source>
</evidence>
<comment type="subcellular location">
    <subcellularLocation>
        <location evidence="9">Cytoplasm</location>
    </subcellularLocation>
</comment>
<keyword evidence="5 9" id="KW-0479">Metal-binding</keyword>
<dbReference type="SFLD" id="SFLDG01058">
    <property type="entry name" value="lipoyl_synthase_like"/>
    <property type="match status" value="1"/>
</dbReference>
<evidence type="ECO:0000313" key="12">
    <source>
        <dbReference type="Proteomes" id="UP000279908"/>
    </source>
</evidence>
<dbReference type="InterPro" id="IPR013785">
    <property type="entry name" value="Aldolase_TIM"/>
</dbReference>
<dbReference type="UniPathway" id="UPA00538">
    <property type="reaction ID" value="UER00593"/>
</dbReference>
<dbReference type="PANTHER" id="PTHR10949:SF0">
    <property type="entry name" value="LIPOYL SYNTHASE, MITOCHONDRIAL"/>
    <property type="match status" value="1"/>
</dbReference>
<comment type="cofactor">
    <cofactor evidence="9">
        <name>[4Fe-4S] cluster</name>
        <dbReference type="ChEBI" id="CHEBI:49883"/>
    </cofactor>
    <text evidence="9">Binds 2 [4Fe-4S] clusters per subunit. One cluster is coordinated with 3 cysteines and an exchangeable S-adenosyl-L-methionine.</text>
</comment>
<reference evidence="11 12" key="1">
    <citation type="submission" date="2018-12" db="EMBL/GenBank/DDBJ databases">
        <authorList>
            <person name="Lunina O.N."/>
            <person name="Grouzdev D.S."/>
            <person name="Gorlenko V.M."/>
            <person name="Savvichev A.S."/>
        </authorList>
    </citation>
    <scope>NUCLEOTIDE SEQUENCE [LARGE SCALE GENOMIC DNA]</scope>
    <source>
        <strain evidence="11 12">BrKhr-17</strain>
    </source>
</reference>
<dbReference type="EC" id="2.8.1.8" evidence="9"/>
<evidence type="ECO:0000256" key="6">
    <source>
        <dbReference type="ARBA" id="ARBA00023004"/>
    </source>
</evidence>
<evidence type="ECO:0000256" key="4">
    <source>
        <dbReference type="ARBA" id="ARBA00022691"/>
    </source>
</evidence>
<evidence type="ECO:0000256" key="5">
    <source>
        <dbReference type="ARBA" id="ARBA00022723"/>
    </source>
</evidence>
<feature type="binding site" evidence="9">
    <location>
        <position position="277"/>
    </location>
    <ligand>
        <name>[4Fe-4S] cluster</name>
        <dbReference type="ChEBI" id="CHEBI:49883"/>
        <label>1</label>
    </ligand>
</feature>
<comment type="pathway">
    <text evidence="9">Protein modification; protein lipoylation via endogenous pathway; protein N(6)-(lipoyl)lysine from octanoyl-[acyl-carrier-protein]: step 2/2.</text>
</comment>
<dbReference type="Proteomes" id="UP000279908">
    <property type="component" value="Unassembled WGS sequence"/>
</dbReference>
<dbReference type="Gene3D" id="3.20.20.70">
    <property type="entry name" value="Aldolase class I"/>
    <property type="match status" value="1"/>
</dbReference>
<dbReference type="GO" id="GO:0016992">
    <property type="term" value="F:lipoate synthase activity"/>
    <property type="evidence" value="ECO:0007669"/>
    <property type="project" value="UniProtKB-UniRule"/>
</dbReference>
<comment type="function">
    <text evidence="9">Catalyzes the radical-mediated insertion of two sulfur atoms into the C-6 and C-8 positions of the octanoyl moiety bound to the lipoyl domains of lipoate-dependent enzymes, thereby converting the octanoylated domains into lipoylated derivatives.</text>
</comment>
<dbReference type="SMART" id="SM00729">
    <property type="entry name" value="Elp3"/>
    <property type="match status" value="1"/>
</dbReference>
<dbReference type="GO" id="GO:0046872">
    <property type="term" value="F:metal ion binding"/>
    <property type="evidence" value="ECO:0007669"/>
    <property type="project" value="UniProtKB-KW"/>
</dbReference>
<feature type="binding site" evidence="9">
    <location>
        <position position="64"/>
    </location>
    <ligand>
        <name>[4Fe-4S] cluster</name>
        <dbReference type="ChEBI" id="CHEBI:49883"/>
        <label>2</label>
        <note>4Fe-4S-S-AdoMet</note>
    </ligand>
</feature>
<accession>A0A432AX71</accession>
<evidence type="ECO:0000256" key="3">
    <source>
        <dbReference type="ARBA" id="ARBA00022679"/>
    </source>
</evidence>
<organism evidence="11 12">
    <name type="scientific">Chlorobium phaeovibrioides</name>
    <dbReference type="NCBI Taxonomy" id="1094"/>
    <lineage>
        <taxon>Bacteria</taxon>
        <taxon>Pseudomonadati</taxon>
        <taxon>Chlorobiota</taxon>
        <taxon>Chlorobiia</taxon>
        <taxon>Chlorobiales</taxon>
        <taxon>Chlorobiaceae</taxon>
        <taxon>Chlorobium/Pelodictyon group</taxon>
        <taxon>Chlorobium</taxon>
    </lineage>
</organism>
<dbReference type="NCBIfam" id="NF004019">
    <property type="entry name" value="PRK05481.1"/>
    <property type="match status" value="1"/>
</dbReference>
<evidence type="ECO:0000313" key="11">
    <source>
        <dbReference type="EMBL" id="RTY40007.1"/>
    </source>
</evidence>
<dbReference type="GO" id="GO:0009249">
    <property type="term" value="P:protein lipoylation"/>
    <property type="evidence" value="ECO:0007669"/>
    <property type="project" value="UniProtKB-UniRule"/>
</dbReference>